<name>A0A3U0H014_SALDZ</name>
<comment type="caution">
    <text evidence="1">The sequence shown here is derived from an EMBL/GenBank/DDBJ whole genome shotgun (WGS) entry which is preliminary data.</text>
</comment>
<accession>A0A3U0H014</accession>
<evidence type="ECO:0000313" key="1">
    <source>
        <dbReference type="EMBL" id="ECJ4379766.1"/>
    </source>
</evidence>
<reference evidence="1" key="1">
    <citation type="submission" date="2018-05" db="EMBL/GenBank/DDBJ databases">
        <authorList>
            <person name="Ashton P.M."/>
            <person name="Dallman T."/>
            <person name="Nair S."/>
            <person name="De Pinna E."/>
            <person name="Peters T."/>
            <person name="Grant K."/>
        </authorList>
    </citation>
    <scope>NUCLEOTIDE SEQUENCE [LARGE SCALE GENOMIC DNA]</scope>
    <source>
        <strain evidence="1">474878</strain>
    </source>
</reference>
<dbReference type="Proteomes" id="UP000839781">
    <property type="component" value="Unassembled WGS sequence"/>
</dbReference>
<protein>
    <submittedName>
        <fullName evidence="1">Uncharacterized protein</fullName>
    </submittedName>
</protein>
<sequence>MLLVTDKDIHFRTEKSIQVTAHSPQHKKDTIVICGAEIPMLRKYPILGYLRKQMIFDFGIRIGY</sequence>
<organism evidence="1">
    <name type="scientific">Salmonella diarizonae</name>
    <dbReference type="NCBI Taxonomy" id="59204"/>
    <lineage>
        <taxon>Bacteria</taxon>
        <taxon>Pseudomonadati</taxon>
        <taxon>Pseudomonadota</taxon>
        <taxon>Gammaproteobacteria</taxon>
        <taxon>Enterobacterales</taxon>
        <taxon>Enterobacteriaceae</taxon>
        <taxon>Salmonella</taxon>
    </lineage>
</organism>
<gene>
    <name evidence="1" type="ORF">DLB95_21690</name>
</gene>
<dbReference type="AlphaFoldDB" id="A0A3U0H014"/>
<dbReference type="EMBL" id="AAIYJF010000022">
    <property type="protein sequence ID" value="ECJ4379766.1"/>
    <property type="molecule type" value="Genomic_DNA"/>
</dbReference>
<proteinExistence type="predicted"/>